<dbReference type="PANTHER" id="PTHR37799:SF1">
    <property type="entry name" value="SMALL RIBOSOMAL SUBUNIT PROTEIN MS23"/>
    <property type="match status" value="1"/>
</dbReference>
<keyword evidence="4 6" id="KW-0496">Mitochondrion</keyword>
<evidence type="ECO:0000256" key="3">
    <source>
        <dbReference type="ARBA" id="ARBA00022980"/>
    </source>
</evidence>
<accession>A0AAV9HD82</accession>
<evidence type="ECO:0000256" key="1">
    <source>
        <dbReference type="ARBA" id="ARBA00004173"/>
    </source>
</evidence>
<evidence type="ECO:0000256" key="6">
    <source>
        <dbReference type="PIRNR" id="PIRNR029764"/>
    </source>
</evidence>
<evidence type="ECO:0000256" key="5">
    <source>
        <dbReference type="ARBA" id="ARBA00023274"/>
    </source>
</evidence>
<comment type="subunit">
    <text evidence="6">Component of the mitochondrial small ribosomal subunit.</text>
</comment>
<sequence>MSRGRKFLAARVLETAQNLISAERIKGKGVGTLPNRMKAIQAIPPSEILTRPYPIQHTQPKASRRPKNLFRPTKITYPEDRLRADFFRDHPWELARPKMVLELDGKDARYRDWSQGLRQPGMKLSGESVVQRQLWLMQVGNMSKRAAYDQARKEFYDLRQSEEIENRIAIEEARMVGAYFGKSDLQVGMEIEDQQYDAWKKWAANEIAQIEGDRNAAYANILDEPDVEEDEAVAP</sequence>
<dbReference type="PANTHER" id="PTHR37799">
    <property type="entry name" value="37S RIBOSOMAL PROTEIN S25, MITOCHONDRIAL"/>
    <property type="match status" value="1"/>
</dbReference>
<dbReference type="InterPro" id="IPR016939">
    <property type="entry name" value="Ribosomal_mS23_fun"/>
</dbReference>
<reference evidence="7" key="1">
    <citation type="journal article" date="2023" name="Mol. Phylogenet. Evol.">
        <title>Genome-scale phylogeny and comparative genomics of the fungal order Sordariales.</title>
        <authorList>
            <person name="Hensen N."/>
            <person name="Bonometti L."/>
            <person name="Westerberg I."/>
            <person name="Brannstrom I.O."/>
            <person name="Guillou S."/>
            <person name="Cros-Aarteil S."/>
            <person name="Calhoun S."/>
            <person name="Haridas S."/>
            <person name="Kuo A."/>
            <person name="Mondo S."/>
            <person name="Pangilinan J."/>
            <person name="Riley R."/>
            <person name="LaButti K."/>
            <person name="Andreopoulos B."/>
            <person name="Lipzen A."/>
            <person name="Chen C."/>
            <person name="Yan M."/>
            <person name="Daum C."/>
            <person name="Ng V."/>
            <person name="Clum A."/>
            <person name="Steindorff A."/>
            <person name="Ohm R.A."/>
            <person name="Martin F."/>
            <person name="Silar P."/>
            <person name="Natvig D.O."/>
            <person name="Lalanne C."/>
            <person name="Gautier V."/>
            <person name="Ament-Velasquez S.L."/>
            <person name="Kruys A."/>
            <person name="Hutchinson M.I."/>
            <person name="Powell A.J."/>
            <person name="Barry K."/>
            <person name="Miller A.N."/>
            <person name="Grigoriev I.V."/>
            <person name="Debuchy R."/>
            <person name="Gladieux P."/>
            <person name="Hiltunen Thoren M."/>
            <person name="Johannesson H."/>
        </authorList>
    </citation>
    <scope>NUCLEOTIDE SEQUENCE</scope>
    <source>
        <strain evidence="7">PSN324</strain>
    </source>
</reference>
<keyword evidence="5 6" id="KW-0687">Ribonucleoprotein</keyword>
<dbReference type="Pfam" id="PF13741">
    <property type="entry name" value="MRP-S25"/>
    <property type="match status" value="1"/>
</dbReference>
<evidence type="ECO:0000313" key="8">
    <source>
        <dbReference type="Proteomes" id="UP001321749"/>
    </source>
</evidence>
<evidence type="ECO:0000256" key="4">
    <source>
        <dbReference type="ARBA" id="ARBA00023128"/>
    </source>
</evidence>
<gene>
    <name evidence="7" type="ORF">QBC42DRAFT_276555</name>
</gene>
<proteinExistence type="inferred from homology"/>
<dbReference type="EMBL" id="MU865066">
    <property type="protein sequence ID" value="KAK4458517.1"/>
    <property type="molecule type" value="Genomic_DNA"/>
</dbReference>
<dbReference type="InterPro" id="IPR059242">
    <property type="entry name" value="mS23_dom"/>
</dbReference>
<dbReference type="CDD" id="cd23701">
    <property type="entry name" value="At1g26750"/>
    <property type="match status" value="1"/>
</dbReference>
<keyword evidence="8" id="KW-1185">Reference proteome</keyword>
<protein>
    <recommendedName>
        <fullName evidence="6">37S ribosomal protein S25, mitochondrial</fullName>
    </recommendedName>
</protein>
<dbReference type="AlphaFoldDB" id="A0AAV9HD82"/>
<dbReference type="PIRSF" id="PIRSF029764">
    <property type="entry name" value="RSM25"/>
    <property type="match status" value="1"/>
</dbReference>
<reference evidence="7" key="2">
    <citation type="submission" date="2023-06" db="EMBL/GenBank/DDBJ databases">
        <authorList>
            <consortium name="Lawrence Berkeley National Laboratory"/>
            <person name="Mondo S.J."/>
            <person name="Hensen N."/>
            <person name="Bonometti L."/>
            <person name="Westerberg I."/>
            <person name="Brannstrom I.O."/>
            <person name="Guillou S."/>
            <person name="Cros-Aarteil S."/>
            <person name="Calhoun S."/>
            <person name="Haridas S."/>
            <person name="Kuo A."/>
            <person name="Pangilinan J."/>
            <person name="Riley R."/>
            <person name="Labutti K."/>
            <person name="Andreopoulos B."/>
            <person name="Lipzen A."/>
            <person name="Chen C."/>
            <person name="Yanf M."/>
            <person name="Daum C."/>
            <person name="Ng V."/>
            <person name="Clum A."/>
            <person name="Steindorff A."/>
            <person name="Ohm R."/>
            <person name="Martin F."/>
            <person name="Silar P."/>
            <person name="Natvig D."/>
            <person name="Lalanne C."/>
            <person name="Gautier V."/>
            <person name="Ament-Velasquez S.L."/>
            <person name="Kruys A."/>
            <person name="Hutchinson M.I."/>
            <person name="Powell A.J."/>
            <person name="Barry K."/>
            <person name="Miller A.N."/>
            <person name="Grigoriev I.V."/>
            <person name="Debuchy R."/>
            <person name="Gladieux P."/>
            <person name="Thoren M.H."/>
            <person name="Johannesson H."/>
        </authorList>
    </citation>
    <scope>NUCLEOTIDE SEQUENCE</scope>
    <source>
        <strain evidence="7">PSN324</strain>
    </source>
</reference>
<name>A0AAV9HD82_9PEZI</name>
<dbReference type="GO" id="GO:0003735">
    <property type="term" value="F:structural constituent of ribosome"/>
    <property type="evidence" value="ECO:0007669"/>
    <property type="project" value="UniProtKB-UniRule"/>
</dbReference>
<organism evidence="7 8">
    <name type="scientific">Cladorrhinum samala</name>
    <dbReference type="NCBI Taxonomy" id="585594"/>
    <lineage>
        <taxon>Eukaryota</taxon>
        <taxon>Fungi</taxon>
        <taxon>Dikarya</taxon>
        <taxon>Ascomycota</taxon>
        <taxon>Pezizomycotina</taxon>
        <taxon>Sordariomycetes</taxon>
        <taxon>Sordariomycetidae</taxon>
        <taxon>Sordariales</taxon>
        <taxon>Podosporaceae</taxon>
        <taxon>Cladorrhinum</taxon>
    </lineage>
</organism>
<dbReference type="Proteomes" id="UP001321749">
    <property type="component" value="Unassembled WGS sequence"/>
</dbReference>
<evidence type="ECO:0000256" key="2">
    <source>
        <dbReference type="ARBA" id="ARBA00009864"/>
    </source>
</evidence>
<evidence type="ECO:0000313" key="7">
    <source>
        <dbReference type="EMBL" id="KAK4458517.1"/>
    </source>
</evidence>
<keyword evidence="3 6" id="KW-0689">Ribosomal protein</keyword>
<comment type="subcellular location">
    <subcellularLocation>
        <location evidence="1 6">Mitochondrion</location>
    </subcellularLocation>
</comment>
<dbReference type="GO" id="GO:0005763">
    <property type="term" value="C:mitochondrial small ribosomal subunit"/>
    <property type="evidence" value="ECO:0007669"/>
    <property type="project" value="UniProtKB-UniRule"/>
</dbReference>
<comment type="similarity">
    <text evidence="2">Belongs to the mitochondrion-specific ribosomal protein mS23 family.</text>
</comment>
<comment type="caution">
    <text evidence="7">The sequence shown here is derived from an EMBL/GenBank/DDBJ whole genome shotgun (WGS) entry which is preliminary data.</text>
</comment>